<keyword evidence="3 9" id="KW-0227">DNA damage</keyword>
<dbReference type="SMART" id="SM00487">
    <property type="entry name" value="DEXDc"/>
    <property type="match status" value="1"/>
</dbReference>
<dbReference type="InterPro" id="IPR037235">
    <property type="entry name" value="TRCF-like_C_D7"/>
</dbReference>
<keyword evidence="4 9" id="KW-0378">Hydrolase</keyword>
<comment type="caution">
    <text evidence="12">The sequence shown here is derived from an EMBL/GenBank/DDBJ whole genome shotgun (WGS) entry which is preliminary data.</text>
</comment>
<dbReference type="Pfam" id="PF02559">
    <property type="entry name" value="CarD_TRCF_RID"/>
    <property type="match status" value="1"/>
</dbReference>
<dbReference type="Gene3D" id="3.90.1150.50">
    <property type="entry name" value="Transcription-repair-coupling factor, D7 domain"/>
    <property type="match status" value="1"/>
</dbReference>
<dbReference type="RefSeq" id="WP_230218595.1">
    <property type="nucleotide sequence ID" value="NZ_JAJKFT010000009.1"/>
</dbReference>
<dbReference type="SMART" id="SM01058">
    <property type="entry name" value="CarD_TRCF"/>
    <property type="match status" value="1"/>
</dbReference>
<organism evidence="12 13">
    <name type="scientific">Blastopirellula sediminis</name>
    <dbReference type="NCBI Taxonomy" id="2894196"/>
    <lineage>
        <taxon>Bacteria</taxon>
        <taxon>Pseudomonadati</taxon>
        <taxon>Planctomycetota</taxon>
        <taxon>Planctomycetia</taxon>
        <taxon>Pirellulales</taxon>
        <taxon>Pirellulaceae</taxon>
        <taxon>Blastopirellula</taxon>
    </lineage>
</organism>
<gene>
    <name evidence="9 12" type="primary">mfd</name>
    <name evidence="12" type="ORF">LOC68_11420</name>
</gene>
<dbReference type="InterPro" id="IPR014001">
    <property type="entry name" value="Helicase_ATP-bd"/>
</dbReference>
<dbReference type="InterPro" id="IPR041471">
    <property type="entry name" value="UvrB_inter"/>
</dbReference>
<dbReference type="PROSITE" id="PS51194">
    <property type="entry name" value="HELICASE_CTER"/>
    <property type="match status" value="1"/>
</dbReference>
<feature type="domain" description="Helicase C-terminal" evidence="11">
    <location>
        <begin position="740"/>
        <end position="894"/>
    </location>
</feature>
<evidence type="ECO:0000256" key="2">
    <source>
        <dbReference type="ARBA" id="ARBA00022741"/>
    </source>
</evidence>
<sequence length="1077" mass="120592">MATGTSLESAAAQLRNLPQGLAQQTEFRELVTHVAAGRKGTIEGVWGSACALVAAAVEPDVAGPLLVVCPTLAEIDDVYDALRTFSGATISQFPAWESDRSERLLHDEIYGRRLRVLKQLTHGPAPKIIITSIESLLQPVPSAANVSANSRRVHVGDQLDLEELAQWLVRHKFHATSAVELPGEFSLRGGILDVFAPDWEQPARIELFGDEVESIRQFEIGSQRSLHPLDSAEITVLRYGKGQTGHFSDYLPTGSVCLLIELDRIKDSAEQYLDRLERVEDKFGLPETLQKLQPLGTLSLSGVASGHLDASLTLHFESVEQFSGEIERVRGELEALSNGQDVYIICQTEAEIERLSEIFQGGDLQQSGRLHFALGRLPQGFRYREESVVLVSGDQLFHRVRRQRPAARKLGKVIDSFLDLRKGDLVVHLAHGIGRYRGLKKIEKQRQVEEHLEIEFHGGTKVYVPASKVDLVQKYVGGSKSRPPLAKIGGVTWQKQKKAVEQAVHDLAGELLEVQAMRRSRPGIAFSADTLWQREFDLSFPYEETEDQLTAIGNIKFDMEQPRPMDRLLCGDVGFGKTEVAMRGAFKAVDNGYQVAILVPTTILAEQHYKSLRERMAEFPFTIARLSRFASAAEQRDVIRGLKSGSVDIVVGTHRLASKDVSFQNLGLVIIDEEQRFGVEIKERLKQLRTTVDVLTMTATPIPRTLHMSLVGVRDISNLETAPQDRVAVETKVSRWGDELIRHAVLRELSRGGQVYFVHNRVQDIQLIAAKLQHIVPEAKIGIGHGQMAEGALEQVMVDFVEGKFDILLATTIVESGLDIPNANTIFVDEADRYGLADLHQLRGRVGRYKHRAYCYLLLQPGRHLSPIAAKRLHAIEEFSHMGAGFAISMRDLEIRGAGNILGTQQSGHIAMVGYELYCQLLETAVRRMKRMPPKISIDVDVDLPGEAYLPDTYISDMRQKIDLYRRMTRVASDEDIANLKEEMLDRFGPFPDPVERMLRLTEIKLDAAFWQINAIFLEDEYLVFQYSDRGRVEQLARMRGRNFRIVDDKSVYVPLKTSEPDADDVINAAKSILRPS</sequence>
<keyword evidence="6 9" id="KW-0067">ATP-binding</keyword>
<dbReference type="Gene3D" id="3.40.50.300">
    <property type="entry name" value="P-loop containing nucleotide triphosphate hydrolases"/>
    <property type="match status" value="2"/>
</dbReference>
<dbReference type="SUPFAM" id="SSF141259">
    <property type="entry name" value="CarD-like"/>
    <property type="match status" value="1"/>
</dbReference>
<dbReference type="CDD" id="cd17991">
    <property type="entry name" value="DEXHc_TRCF"/>
    <property type="match status" value="1"/>
</dbReference>
<dbReference type="Pfam" id="PF17757">
    <property type="entry name" value="UvrB_inter"/>
    <property type="match status" value="1"/>
</dbReference>
<dbReference type="GO" id="GO:0006355">
    <property type="term" value="P:regulation of DNA-templated transcription"/>
    <property type="evidence" value="ECO:0007669"/>
    <property type="project" value="UniProtKB-UniRule"/>
</dbReference>
<dbReference type="NCBIfam" id="TIGR00580">
    <property type="entry name" value="mfd"/>
    <property type="match status" value="1"/>
</dbReference>
<protein>
    <recommendedName>
        <fullName evidence="9">Transcription-repair-coupling factor</fullName>
        <shortName evidence="9">TRCF</shortName>
        <ecNumber evidence="9">3.6.4.-</ecNumber>
    </recommendedName>
</protein>
<evidence type="ECO:0000259" key="10">
    <source>
        <dbReference type="PROSITE" id="PS51192"/>
    </source>
</evidence>
<dbReference type="GO" id="GO:0005737">
    <property type="term" value="C:cytoplasm"/>
    <property type="evidence" value="ECO:0007669"/>
    <property type="project" value="UniProtKB-SubCell"/>
</dbReference>
<evidence type="ECO:0000256" key="6">
    <source>
        <dbReference type="ARBA" id="ARBA00022840"/>
    </source>
</evidence>
<reference evidence="12" key="1">
    <citation type="submission" date="2021-11" db="EMBL/GenBank/DDBJ databases">
        <title>Genome sequence.</title>
        <authorList>
            <person name="Sun Q."/>
        </authorList>
    </citation>
    <scope>NUCLEOTIDE SEQUENCE</scope>
    <source>
        <strain evidence="12">JC732</strain>
    </source>
</reference>
<comment type="similarity">
    <text evidence="9">In the N-terminal section; belongs to the UvrB family.</text>
</comment>
<dbReference type="SMART" id="SM00490">
    <property type="entry name" value="HELICc"/>
    <property type="match status" value="1"/>
</dbReference>
<evidence type="ECO:0000256" key="3">
    <source>
        <dbReference type="ARBA" id="ARBA00022763"/>
    </source>
</evidence>
<dbReference type="GO" id="GO:0003678">
    <property type="term" value="F:DNA helicase activity"/>
    <property type="evidence" value="ECO:0007669"/>
    <property type="project" value="TreeGrafter"/>
</dbReference>
<keyword evidence="13" id="KW-1185">Reference proteome</keyword>
<dbReference type="Pfam" id="PF03461">
    <property type="entry name" value="TRCF"/>
    <property type="match status" value="1"/>
</dbReference>
<evidence type="ECO:0000256" key="9">
    <source>
        <dbReference type="HAMAP-Rule" id="MF_00969"/>
    </source>
</evidence>
<dbReference type="PANTHER" id="PTHR47964">
    <property type="entry name" value="ATP-DEPENDENT DNA HELICASE HOMOLOG RECG, CHLOROPLASTIC"/>
    <property type="match status" value="1"/>
</dbReference>
<evidence type="ECO:0000313" key="13">
    <source>
        <dbReference type="Proteomes" id="UP001139103"/>
    </source>
</evidence>
<dbReference type="EC" id="3.6.4.-" evidence="9"/>
<dbReference type="InterPro" id="IPR001650">
    <property type="entry name" value="Helicase_C-like"/>
</dbReference>
<dbReference type="SMART" id="SM00982">
    <property type="entry name" value="TRCF"/>
    <property type="match status" value="1"/>
</dbReference>
<comment type="similarity">
    <text evidence="9">In the C-terminal section; belongs to the helicase family. RecG subfamily.</text>
</comment>
<dbReference type="InterPro" id="IPR011545">
    <property type="entry name" value="DEAD/DEAH_box_helicase_dom"/>
</dbReference>
<dbReference type="PROSITE" id="PS51192">
    <property type="entry name" value="HELICASE_ATP_BIND_1"/>
    <property type="match status" value="1"/>
</dbReference>
<dbReference type="AlphaFoldDB" id="A0A9X1SG45"/>
<keyword evidence="5" id="KW-0347">Helicase</keyword>
<evidence type="ECO:0000256" key="1">
    <source>
        <dbReference type="ARBA" id="ARBA00022490"/>
    </source>
</evidence>
<dbReference type="InterPro" id="IPR027417">
    <property type="entry name" value="P-loop_NTPase"/>
</dbReference>
<feature type="domain" description="Helicase ATP-binding" evidence="10">
    <location>
        <begin position="558"/>
        <end position="719"/>
    </location>
</feature>
<evidence type="ECO:0000256" key="7">
    <source>
        <dbReference type="ARBA" id="ARBA00023125"/>
    </source>
</evidence>
<dbReference type="GO" id="GO:0000716">
    <property type="term" value="P:transcription-coupled nucleotide-excision repair, DNA damage recognition"/>
    <property type="evidence" value="ECO:0007669"/>
    <property type="project" value="UniProtKB-UniRule"/>
</dbReference>
<dbReference type="GO" id="GO:0005524">
    <property type="term" value="F:ATP binding"/>
    <property type="evidence" value="ECO:0007669"/>
    <property type="project" value="UniProtKB-UniRule"/>
</dbReference>
<dbReference type="Gene3D" id="3.30.2060.10">
    <property type="entry name" value="Penicillin-binding protein 1b domain"/>
    <property type="match status" value="1"/>
</dbReference>
<comment type="function">
    <text evidence="9">Couples transcription and DNA repair by recognizing RNA polymerase (RNAP) stalled at DNA lesions. Mediates ATP-dependent release of RNAP and its truncated transcript from the DNA, and recruitment of nucleotide excision repair machinery to the damaged site.</text>
</comment>
<dbReference type="GO" id="GO:0016787">
    <property type="term" value="F:hydrolase activity"/>
    <property type="evidence" value="ECO:0007669"/>
    <property type="project" value="UniProtKB-KW"/>
</dbReference>
<accession>A0A9X1SG45</accession>
<dbReference type="InterPro" id="IPR003711">
    <property type="entry name" value="CarD-like/TRCF_RID"/>
</dbReference>
<dbReference type="Pfam" id="PF00271">
    <property type="entry name" value="Helicase_C"/>
    <property type="match status" value="1"/>
</dbReference>
<comment type="subcellular location">
    <subcellularLocation>
        <location evidence="9">Cytoplasm</location>
    </subcellularLocation>
</comment>
<dbReference type="InterPro" id="IPR036101">
    <property type="entry name" value="CarD-like/TRCF_RID_sf"/>
</dbReference>
<name>A0A9X1SG45_9BACT</name>
<keyword evidence="7 9" id="KW-0238">DNA-binding</keyword>
<dbReference type="PANTHER" id="PTHR47964:SF1">
    <property type="entry name" value="ATP-DEPENDENT DNA HELICASE HOMOLOG RECG, CHLOROPLASTIC"/>
    <property type="match status" value="1"/>
</dbReference>
<dbReference type="SUPFAM" id="SSF52540">
    <property type="entry name" value="P-loop containing nucleoside triphosphate hydrolases"/>
    <property type="match status" value="4"/>
</dbReference>
<dbReference type="SUPFAM" id="SSF143517">
    <property type="entry name" value="TRCF domain-like"/>
    <property type="match status" value="1"/>
</dbReference>
<keyword evidence="2 9" id="KW-0547">Nucleotide-binding</keyword>
<keyword evidence="8 9" id="KW-0234">DNA repair</keyword>
<dbReference type="InterPro" id="IPR004576">
    <property type="entry name" value="Mfd"/>
</dbReference>
<evidence type="ECO:0000256" key="5">
    <source>
        <dbReference type="ARBA" id="ARBA00022806"/>
    </source>
</evidence>
<evidence type="ECO:0000256" key="8">
    <source>
        <dbReference type="ARBA" id="ARBA00023204"/>
    </source>
</evidence>
<proteinExistence type="inferred from homology"/>
<keyword evidence="1 9" id="KW-0963">Cytoplasm</keyword>
<evidence type="ECO:0000313" key="12">
    <source>
        <dbReference type="EMBL" id="MCC9629008.1"/>
    </source>
</evidence>
<evidence type="ECO:0000259" key="11">
    <source>
        <dbReference type="PROSITE" id="PS51194"/>
    </source>
</evidence>
<dbReference type="InterPro" id="IPR047112">
    <property type="entry name" value="RecG/Mfd"/>
</dbReference>
<dbReference type="InterPro" id="IPR005118">
    <property type="entry name" value="TRCF_C"/>
</dbReference>
<dbReference type="HAMAP" id="MF_00969">
    <property type="entry name" value="TRCF"/>
    <property type="match status" value="1"/>
</dbReference>
<evidence type="ECO:0000256" key="4">
    <source>
        <dbReference type="ARBA" id="ARBA00022801"/>
    </source>
</evidence>
<dbReference type="GO" id="GO:0003684">
    <property type="term" value="F:damaged DNA binding"/>
    <property type="evidence" value="ECO:0007669"/>
    <property type="project" value="InterPro"/>
</dbReference>
<dbReference type="Gene3D" id="2.40.10.170">
    <property type="match status" value="1"/>
</dbReference>
<dbReference type="Proteomes" id="UP001139103">
    <property type="component" value="Unassembled WGS sequence"/>
</dbReference>
<dbReference type="EMBL" id="JAJKFT010000009">
    <property type="protein sequence ID" value="MCC9629008.1"/>
    <property type="molecule type" value="Genomic_DNA"/>
</dbReference>
<dbReference type="Pfam" id="PF00270">
    <property type="entry name" value="DEAD"/>
    <property type="match status" value="1"/>
</dbReference>